<feature type="compositionally biased region" description="Polar residues" evidence="1">
    <location>
        <begin position="20"/>
        <end position="32"/>
    </location>
</feature>
<organism evidence="2 3">
    <name type="scientific">Trypanosoma cruzi Dm28c</name>
    <dbReference type="NCBI Taxonomy" id="1416333"/>
    <lineage>
        <taxon>Eukaryota</taxon>
        <taxon>Discoba</taxon>
        <taxon>Euglenozoa</taxon>
        <taxon>Kinetoplastea</taxon>
        <taxon>Metakinetoplastina</taxon>
        <taxon>Trypanosomatida</taxon>
        <taxon>Trypanosomatidae</taxon>
        <taxon>Trypanosoma</taxon>
        <taxon>Schizotrypanum</taxon>
    </lineage>
</organism>
<evidence type="ECO:0000256" key="1">
    <source>
        <dbReference type="SAM" id="MobiDB-lite"/>
    </source>
</evidence>
<reference evidence="2 3" key="1">
    <citation type="journal article" date="2014" name="Genome Announc.">
        <title>Trypanosoma cruzi Clone Dm28c Draft Genome Sequence.</title>
        <authorList>
            <person name="Grisard E.C."/>
            <person name="Teixeira S.M."/>
            <person name="de Almeida L.G."/>
            <person name="Stoco P.H."/>
            <person name="Gerber A.L."/>
            <person name="Talavera-Lopez C."/>
            <person name="Lima O.C."/>
            <person name="Andersson B."/>
            <person name="de Vasconcelos A.T."/>
        </authorList>
    </citation>
    <scope>NUCLEOTIDE SEQUENCE [LARGE SCALE GENOMIC DNA]</scope>
    <source>
        <strain evidence="2 3">Dm28c</strain>
    </source>
</reference>
<protein>
    <submittedName>
        <fullName evidence="2">Uncharacterized protein</fullName>
    </submittedName>
</protein>
<proteinExistence type="predicted"/>
<sequence length="218" mass="23755">MRFYGNDGPDNGGRNEFGATISSKTMEGTGNATIAWERHRRLRNEDAPETIGGEDNSSQLTDRDVDGAVADAVNEAPSDSRNTPNDPVTATRVTSGNCRVPISGEKERTGENGSADTLSETQQQQQQQQQHPGQHHSPIENVSLRFPSLSTLLDTDVSEGNEDLPFQGTVRFSESFTMPITVSDAEGLHSITLALDMMGKELKNALLAFEDMVQVKNY</sequence>
<feature type="compositionally biased region" description="Polar residues" evidence="1">
    <location>
        <begin position="111"/>
        <end position="121"/>
    </location>
</feature>
<feature type="compositionally biased region" description="Polar residues" evidence="1">
    <location>
        <begin position="77"/>
        <end position="97"/>
    </location>
</feature>
<evidence type="ECO:0000313" key="2">
    <source>
        <dbReference type="EMBL" id="ESS64401.1"/>
    </source>
</evidence>
<dbReference type="VEuPathDB" id="TriTrypDB:TCDM_07539"/>
<gene>
    <name evidence="2" type="ORF">TCDM_07539</name>
</gene>
<feature type="region of interest" description="Disordered" evidence="1">
    <location>
        <begin position="73"/>
        <end position="140"/>
    </location>
</feature>
<evidence type="ECO:0000313" key="3">
    <source>
        <dbReference type="Proteomes" id="UP000017861"/>
    </source>
</evidence>
<feature type="region of interest" description="Disordered" evidence="1">
    <location>
        <begin position="1"/>
        <end position="61"/>
    </location>
</feature>
<dbReference type="EMBL" id="AYLP01000091">
    <property type="protein sequence ID" value="ESS64401.1"/>
    <property type="molecule type" value="Genomic_DNA"/>
</dbReference>
<comment type="caution">
    <text evidence="2">The sequence shown here is derived from an EMBL/GenBank/DDBJ whole genome shotgun (WGS) entry which is preliminary data.</text>
</comment>
<accession>V5DAA8</accession>
<dbReference type="Proteomes" id="UP000017861">
    <property type="component" value="Unassembled WGS sequence"/>
</dbReference>
<name>V5DAA8_TRYCR</name>
<dbReference type="AlphaFoldDB" id="V5DAA8"/>